<sequence>MTESTTGTSATSNGKPKLEEAQSTADILVGFVTMSILFTIIIGVALFFLIGSIQSPSKVGLFVVLPYYTYTMFLRRDELKDGNHWHHFSQNFFVLNIFRRYLRLEIQKPIPPQVLALDSQDKAQVLLAVFPHGSNSDYRVAMDGILHEALPILAEKVRTLTASSLFRVPLAREIALWTGCVDASRKVAERQFDQGRSILVLPGGEQEQIRTQNGRELVYVDKRKGFIKLALRKNVPVVPVYVFGASDLYHTSNAAFGLRLALVKNLGVAIPLTAGKCGFPLCPVNVKTTIVFGTPIEMKCKEPGKPTDEEVQAKHKEFVMALEKLFDDNKTALGYGDRKLDIM</sequence>
<dbReference type="GO" id="GO:0004144">
    <property type="term" value="F:diacylglycerol O-acyltransferase activity"/>
    <property type="evidence" value="ECO:0007669"/>
    <property type="project" value="TreeGrafter"/>
</dbReference>
<gene>
    <name evidence="15" type="ORF">SEMRO_441_G143620.1</name>
</gene>
<dbReference type="OrthoDB" id="264532at2759"/>
<keyword evidence="11" id="KW-0443">Lipid metabolism</keyword>
<dbReference type="PANTHER" id="PTHR12317:SF0">
    <property type="entry name" value="ACYLTRANSFERASE"/>
    <property type="match status" value="1"/>
</dbReference>
<dbReference type="PANTHER" id="PTHR12317">
    <property type="entry name" value="DIACYLGLYCEROL O-ACYLTRANSFERASE"/>
    <property type="match status" value="1"/>
</dbReference>
<name>A0A9N8DX27_9STRA</name>
<evidence type="ECO:0000256" key="7">
    <source>
        <dbReference type="ARBA" id="ARBA00022692"/>
    </source>
</evidence>
<comment type="subcellular location">
    <subcellularLocation>
        <location evidence="1 14">Endoplasmic reticulum membrane</location>
        <topology evidence="1 14">Multi-pass membrane protein</topology>
    </subcellularLocation>
</comment>
<comment type="similarity">
    <text evidence="4 14">Belongs to the diacylglycerol acyltransferase family.</text>
</comment>
<keyword evidence="7 14" id="KW-0812">Transmembrane</keyword>
<dbReference type="EMBL" id="CAICTM010000440">
    <property type="protein sequence ID" value="CAB9510542.1"/>
    <property type="molecule type" value="Genomic_DNA"/>
</dbReference>
<accession>A0A9N8DX27</accession>
<evidence type="ECO:0000256" key="11">
    <source>
        <dbReference type="ARBA" id="ARBA00023098"/>
    </source>
</evidence>
<dbReference type="Proteomes" id="UP001153069">
    <property type="component" value="Unassembled WGS sequence"/>
</dbReference>
<keyword evidence="12 14" id="KW-0472">Membrane</keyword>
<dbReference type="GO" id="GO:0005789">
    <property type="term" value="C:endoplasmic reticulum membrane"/>
    <property type="evidence" value="ECO:0007669"/>
    <property type="project" value="UniProtKB-SubCell"/>
</dbReference>
<evidence type="ECO:0000256" key="4">
    <source>
        <dbReference type="ARBA" id="ARBA00005420"/>
    </source>
</evidence>
<dbReference type="GO" id="GO:0019432">
    <property type="term" value="P:triglyceride biosynthetic process"/>
    <property type="evidence" value="ECO:0007669"/>
    <property type="project" value="TreeGrafter"/>
</dbReference>
<evidence type="ECO:0000256" key="5">
    <source>
        <dbReference type="ARBA" id="ARBA00022516"/>
    </source>
</evidence>
<evidence type="ECO:0000256" key="1">
    <source>
        <dbReference type="ARBA" id="ARBA00004477"/>
    </source>
</evidence>
<dbReference type="Pfam" id="PF03982">
    <property type="entry name" value="DAGAT"/>
    <property type="match status" value="1"/>
</dbReference>
<keyword evidence="10 14" id="KW-1133">Transmembrane helix</keyword>
<dbReference type="SUPFAM" id="SSF69593">
    <property type="entry name" value="Glycerol-3-phosphate (1)-acyltransferase"/>
    <property type="match status" value="1"/>
</dbReference>
<proteinExistence type="inferred from homology"/>
<dbReference type="GO" id="GO:0006071">
    <property type="term" value="P:glycerol metabolic process"/>
    <property type="evidence" value="ECO:0007669"/>
    <property type="project" value="UniProtKB-KW"/>
</dbReference>
<dbReference type="AlphaFoldDB" id="A0A9N8DX27"/>
<keyword evidence="5" id="KW-0444">Lipid biosynthesis</keyword>
<comment type="pathway">
    <text evidence="2">Glycerolipid metabolism; triacylglycerol biosynthesis.</text>
</comment>
<keyword evidence="9 14" id="KW-0256">Endoplasmic reticulum</keyword>
<feature type="transmembrane region" description="Helical" evidence="14">
    <location>
        <begin position="27"/>
        <end position="50"/>
    </location>
</feature>
<comment type="pathway">
    <text evidence="3">Lipid metabolism.</text>
</comment>
<dbReference type="EC" id="2.3.1.-" evidence="14"/>
<protein>
    <recommendedName>
        <fullName evidence="14">Acyltransferase</fullName>
        <ecNumber evidence="14">2.3.1.-</ecNumber>
    </recommendedName>
</protein>
<evidence type="ECO:0000256" key="10">
    <source>
        <dbReference type="ARBA" id="ARBA00022989"/>
    </source>
</evidence>
<evidence type="ECO:0000256" key="9">
    <source>
        <dbReference type="ARBA" id="ARBA00022824"/>
    </source>
</evidence>
<comment type="caution">
    <text evidence="15">The sequence shown here is derived from an EMBL/GenBank/DDBJ whole genome shotgun (WGS) entry which is preliminary data.</text>
</comment>
<evidence type="ECO:0000256" key="8">
    <source>
        <dbReference type="ARBA" id="ARBA00022798"/>
    </source>
</evidence>
<organism evidence="15 16">
    <name type="scientific">Seminavis robusta</name>
    <dbReference type="NCBI Taxonomy" id="568900"/>
    <lineage>
        <taxon>Eukaryota</taxon>
        <taxon>Sar</taxon>
        <taxon>Stramenopiles</taxon>
        <taxon>Ochrophyta</taxon>
        <taxon>Bacillariophyta</taxon>
        <taxon>Bacillariophyceae</taxon>
        <taxon>Bacillariophycidae</taxon>
        <taxon>Naviculales</taxon>
        <taxon>Naviculaceae</taxon>
        <taxon>Seminavis</taxon>
    </lineage>
</organism>
<keyword evidence="16" id="KW-1185">Reference proteome</keyword>
<evidence type="ECO:0000313" key="16">
    <source>
        <dbReference type="Proteomes" id="UP001153069"/>
    </source>
</evidence>
<reference evidence="15" key="1">
    <citation type="submission" date="2020-06" db="EMBL/GenBank/DDBJ databases">
        <authorList>
            <consortium name="Plant Systems Biology data submission"/>
        </authorList>
    </citation>
    <scope>NUCLEOTIDE SEQUENCE</scope>
    <source>
        <strain evidence="15">D6</strain>
    </source>
</reference>
<dbReference type="CDD" id="cd07987">
    <property type="entry name" value="LPLAT_MGAT-like"/>
    <property type="match status" value="1"/>
</dbReference>
<evidence type="ECO:0000313" key="15">
    <source>
        <dbReference type="EMBL" id="CAB9510542.1"/>
    </source>
</evidence>
<keyword evidence="13" id="KW-0012">Acyltransferase</keyword>
<keyword evidence="6 14" id="KW-0808">Transferase</keyword>
<evidence type="ECO:0000256" key="3">
    <source>
        <dbReference type="ARBA" id="ARBA00005189"/>
    </source>
</evidence>
<evidence type="ECO:0000256" key="13">
    <source>
        <dbReference type="ARBA" id="ARBA00023315"/>
    </source>
</evidence>
<keyword evidence="8" id="KW-0319">Glycerol metabolism</keyword>
<evidence type="ECO:0000256" key="12">
    <source>
        <dbReference type="ARBA" id="ARBA00023136"/>
    </source>
</evidence>
<evidence type="ECO:0000256" key="2">
    <source>
        <dbReference type="ARBA" id="ARBA00004771"/>
    </source>
</evidence>
<dbReference type="InterPro" id="IPR007130">
    <property type="entry name" value="DAGAT"/>
</dbReference>
<evidence type="ECO:0000256" key="6">
    <source>
        <dbReference type="ARBA" id="ARBA00022679"/>
    </source>
</evidence>
<comment type="caution">
    <text evidence="14">Lacks conserved residue(s) required for the propagation of feature annotation.</text>
</comment>
<evidence type="ECO:0000256" key="14">
    <source>
        <dbReference type="RuleBase" id="RU367023"/>
    </source>
</evidence>